<proteinExistence type="predicted"/>
<dbReference type="Proteomes" id="UP001497680">
    <property type="component" value="Unassembled WGS sequence"/>
</dbReference>
<protein>
    <submittedName>
        <fullName evidence="1">Uncharacterized protein</fullName>
    </submittedName>
</protein>
<comment type="caution">
    <text evidence="1">The sequence shown here is derived from an EMBL/GenBank/DDBJ whole genome shotgun (WGS) entry which is preliminary data.</text>
</comment>
<evidence type="ECO:0000313" key="1">
    <source>
        <dbReference type="EMBL" id="KAI6086087.1"/>
    </source>
</evidence>
<keyword evidence="2" id="KW-1185">Reference proteome</keyword>
<name>A0ACC0D024_9PEZI</name>
<dbReference type="EMBL" id="MU394319">
    <property type="protein sequence ID" value="KAI6086087.1"/>
    <property type="molecule type" value="Genomic_DNA"/>
</dbReference>
<organism evidence="1 2">
    <name type="scientific">Hypoxylon rubiginosum</name>
    <dbReference type="NCBI Taxonomy" id="110542"/>
    <lineage>
        <taxon>Eukaryota</taxon>
        <taxon>Fungi</taxon>
        <taxon>Dikarya</taxon>
        <taxon>Ascomycota</taxon>
        <taxon>Pezizomycotina</taxon>
        <taxon>Sordariomycetes</taxon>
        <taxon>Xylariomycetidae</taxon>
        <taxon>Xylariales</taxon>
        <taxon>Hypoxylaceae</taxon>
        <taxon>Hypoxylon</taxon>
    </lineage>
</organism>
<accession>A0ACC0D024</accession>
<reference evidence="1 2" key="1">
    <citation type="journal article" date="2022" name="New Phytol.">
        <title>Ecological generalism drives hyperdiversity of secondary metabolite gene clusters in xylarialean endophytes.</title>
        <authorList>
            <person name="Franco M.E.E."/>
            <person name="Wisecaver J.H."/>
            <person name="Arnold A.E."/>
            <person name="Ju Y.M."/>
            <person name="Slot J.C."/>
            <person name="Ahrendt S."/>
            <person name="Moore L.P."/>
            <person name="Eastman K.E."/>
            <person name="Scott K."/>
            <person name="Konkel Z."/>
            <person name="Mondo S.J."/>
            <person name="Kuo A."/>
            <person name="Hayes R.D."/>
            <person name="Haridas S."/>
            <person name="Andreopoulos B."/>
            <person name="Riley R."/>
            <person name="LaButti K."/>
            <person name="Pangilinan J."/>
            <person name="Lipzen A."/>
            <person name="Amirebrahimi M."/>
            <person name="Yan J."/>
            <person name="Adam C."/>
            <person name="Keymanesh K."/>
            <person name="Ng V."/>
            <person name="Louie K."/>
            <person name="Northen T."/>
            <person name="Drula E."/>
            <person name="Henrissat B."/>
            <person name="Hsieh H.M."/>
            <person name="Youens-Clark K."/>
            <person name="Lutzoni F."/>
            <person name="Miadlikowska J."/>
            <person name="Eastwood D.C."/>
            <person name="Hamelin R.C."/>
            <person name="Grigoriev I.V."/>
            <person name="U'Ren J.M."/>
        </authorList>
    </citation>
    <scope>NUCLEOTIDE SEQUENCE [LARGE SCALE GENOMIC DNA]</scope>
    <source>
        <strain evidence="1 2">ER1909</strain>
    </source>
</reference>
<sequence>MPELDEISYSRGATVDAVRDYYAFLTKMYLHEDSVMAPPEAGWPNITSADPAGLGKTDEVFDLLANLPYIRADGDTAHGAADCFFADWQSQIQSLAQGKTDCDELRIITEGAEFYQNAPPHVIGLAAGADNPCFVLDTELGIVHWSECPGEIYHNPSREPVEDDPYEYAPEDEADWRNDAPAWAIADFFELLKDQFRELNFIPISPHTVISVFVQRGQRSEGMISMLREIYQEHGWPDLERYRKRECLEAVQKALEERYPDQADYHRG</sequence>
<evidence type="ECO:0000313" key="2">
    <source>
        <dbReference type="Proteomes" id="UP001497680"/>
    </source>
</evidence>
<gene>
    <name evidence="1" type="ORF">F4821DRAFT_260380</name>
</gene>